<dbReference type="eggNOG" id="COG2827">
    <property type="taxonomic scope" value="Bacteria"/>
</dbReference>
<organism evidence="3 4">
    <name type="scientific">Providencia burhodogranariea DSM 19968</name>
    <dbReference type="NCBI Taxonomy" id="1141662"/>
    <lineage>
        <taxon>Bacteria</taxon>
        <taxon>Pseudomonadati</taxon>
        <taxon>Pseudomonadota</taxon>
        <taxon>Gammaproteobacteria</taxon>
        <taxon>Enterobacterales</taxon>
        <taxon>Morganellaceae</taxon>
        <taxon>Providencia</taxon>
    </lineage>
</organism>
<comment type="caution">
    <text evidence="3">The sequence shown here is derived from an EMBL/GenBank/DDBJ whole genome shotgun (WGS) entry which is preliminary data.</text>
</comment>
<dbReference type="STRING" id="1141662.OOA_11533"/>
<feature type="domain" description="GIY-YIG" evidence="2">
    <location>
        <begin position="5"/>
        <end position="80"/>
    </location>
</feature>
<dbReference type="PANTHER" id="PTHR34477">
    <property type="entry name" value="UPF0213 PROTEIN YHBQ"/>
    <property type="match status" value="1"/>
</dbReference>
<evidence type="ECO:0000313" key="4">
    <source>
        <dbReference type="Proteomes" id="UP000009336"/>
    </source>
</evidence>
<evidence type="ECO:0000256" key="1">
    <source>
        <dbReference type="ARBA" id="ARBA00007435"/>
    </source>
</evidence>
<dbReference type="CDD" id="cd10456">
    <property type="entry name" value="GIY-YIG_UPF0213"/>
    <property type="match status" value="1"/>
</dbReference>
<dbReference type="RefSeq" id="WP_008912307.1">
    <property type="nucleotide sequence ID" value="NZ_KB233223.1"/>
</dbReference>
<comment type="similarity">
    <text evidence="1">Belongs to the UPF0213 family.</text>
</comment>
<evidence type="ECO:0000259" key="2">
    <source>
        <dbReference type="PROSITE" id="PS50164"/>
    </source>
</evidence>
<proteinExistence type="inferred from homology"/>
<keyword evidence="4" id="KW-1185">Reference proteome</keyword>
<dbReference type="Pfam" id="PF01541">
    <property type="entry name" value="GIY-YIG"/>
    <property type="match status" value="1"/>
</dbReference>
<reference evidence="3 4" key="1">
    <citation type="journal article" date="2012" name="BMC Genomics">
        <title>Comparative genomics of bacteria in the genus Providencia isolated from wild Drosophila melanogaster.</title>
        <authorList>
            <person name="Galac M.R."/>
            <person name="Lazzaro B.P."/>
        </authorList>
    </citation>
    <scope>NUCLEOTIDE SEQUENCE [LARGE SCALE GENOMIC DNA]</scope>
    <source>
        <strain evidence="3 4">DSM 19968</strain>
    </source>
</reference>
<dbReference type="InterPro" id="IPR000305">
    <property type="entry name" value="GIY-YIG_endonuc"/>
</dbReference>
<dbReference type="InterPro" id="IPR050190">
    <property type="entry name" value="UPF0213_domain"/>
</dbReference>
<dbReference type="AlphaFoldDB" id="K8WUQ9"/>
<accession>K8WUQ9</accession>
<dbReference type="InterPro" id="IPR035901">
    <property type="entry name" value="GIY-YIG_endonuc_sf"/>
</dbReference>
<dbReference type="Gene3D" id="3.40.1440.10">
    <property type="entry name" value="GIY-YIG endonuclease"/>
    <property type="match status" value="1"/>
</dbReference>
<sequence length="103" mass="11854">MTNQKNWYVYLIRDKYHALYCGITTDVQRRFVQHKEGKGAKALKGKMPLSLVFQCLVGDRSTASKLEFSVKKLSKKVKERLVLDQPDNVINYLANQTASKCEE</sequence>
<dbReference type="EMBL" id="AKKL01000031">
    <property type="protein sequence ID" value="EKT61187.1"/>
    <property type="molecule type" value="Genomic_DNA"/>
</dbReference>
<dbReference type="SUPFAM" id="SSF82771">
    <property type="entry name" value="GIY-YIG endonuclease"/>
    <property type="match status" value="1"/>
</dbReference>
<dbReference type="Proteomes" id="UP000009336">
    <property type="component" value="Unassembled WGS sequence"/>
</dbReference>
<dbReference type="PANTHER" id="PTHR34477:SF1">
    <property type="entry name" value="UPF0213 PROTEIN YHBQ"/>
    <property type="match status" value="1"/>
</dbReference>
<dbReference type="OrthoDB" id="9797095at2"/>
<dbReference type="PATRIC" id="fig|1141662.3.peg.2339"/>
<gene>
    <name evidence="3" type="ORF">OOA_11533</name>
</gene>
<dbReference type="PROSITE" id="PS50164">
    <property type="entry name" value="GIY_YIG"/>
    <property type="match status" value="1"/>
</dbReference>
<evidence type="ECO:0000313" key="3">
    <source>
        <dbReference type="EMBL" id="EKT61187.1"/>
    </source>
</evidence>
<name>K8WUQ9_9GAMM</name>
<protein>
    <recommendedName>
        <fullName evidence="2">GIY-YIG domain-containing protein</fullName>
    </recommendedName>
</protein>
<dbReference type="HOGENOM" id="CLU_135650_0_0_6"/>